<dbReference type="AlphaFoldDB" id="A0A0L0T3S0"/>
<keyword evidence="2" id="KW-1133">Transmembrane helix</keyword>
<feature type="transmembrane region" description="Helical" evidence="2">
    <location>
        <begin position="260"/>
        <end position="281"/>
    </location>
</feature>
<dbReference type="Proteomes" id="UP000054350">
    <property type="component" value="Unassembled WGS sequence"/>
</dbReference>
<dbReference type="OrthoDB" id="5578616at2759"/>
<feature type="transmembrane region" description="Helical" evidence="2">
    <location>
        <begin position="66"/>
        <end position="89"/>
    </location>
</feature>
<reference evidence="3 4" key="1">
    <citation type="submission" date="2009-11" db="EMBL/GenBank/DDBJ databases">
        <title>Annotation of Allomyces macrogynus ATCC 38327.</title>
        <authorList>
            <consortium name="The Broad Institute Genome Sequencing Platform"/>
            <person name="Russ C."/>
            <person name="Cuomo C."/>
            <person name="Burger G."/>
            <person name="Gray M.W."/>
            <person name="Holland P.W.H."/>
            <person name="King N."/>
            <person name="Lang F.B.F."/>
            <person name="Roger A.J."/>
            <person name="Ruiz-Trillo I."/>
            <person name="Young S.K."/>
            <person name="Zeng Q."/>
            <person name="Gargeya S."/>
            <person name="Fitzgerald M."/>
            <person name="Haas B."/>
            <person name="Abouelleil A."/>
            <person name="Alvarado L."/>
            <person name="Arachchi H.M."/>
            <person name="Berlin A."/>
            <person name="Chapman S.B."/>
            <person name="Gearin G."/>
            <person name="Goldberg J."/>
            <person name="Griggs A."/>
            <person name="Gujja S."/>
            <person name="Hansen M."/>
            <person name="Heiman D."/>
            <person name="Howarth C."/>
            <person name="Larimer J."/>
            <person name="Lui A."/>
            <person name="MacDonald P.J.P."/>
            <person name="McCowen C."/>
            <person name="Montmayeur A."/>
            <person name="Murphy C."/>
            <person name="Neiman D."/>
            <person name="Pearson M."/>
            <person name="Priest M."/>
            <person name="Roberts A."/>
            <person name="Saif S."/>
            <person name="Shea T."/>
            <person name="Sisk P."/>
            <person name="Stolte C."/>
            <person name="Sykes S."/>
            <person name="Wortman J."/>
            <person name="Nusbaum C."/>
            <person name="Birren B."/>
        </authorList>
    </citation>
    <scope>NUCLEOTIDE SEQUENCE [LARGE SCALE GENOMIC DNA]</scope>
    <source>
        <strain evidence="3 4">ATCC 38327</strain>
    </source>
</reference>
<keyword evidence="4" id="KW-1185">Reference proteome</keyword>
<accession>A0A0L0T3S0</accession>
<feature type="region of interest" description="Disordered" evidence="1">
    <location>
        <begin position="358"/>
        <end position="404"/>
    </location>
</feature>
<evidence type="ECO:0000313" key="3">
    <source>
        <dbReference type="EMBL" id="KNE69350.1"/>
    </source>
</evidence>
<feature type="transmembrane region" description="Helical" evidence="2">
    <location>
        <begin position="190"/>
        <end position="211"/>
    </location>
</feature>
<feature type="compositionally biased region" description="Low complexity" evidence="1">
    <location>
        <begin position="364"/>
        <end position="391"/>
    </location>
</feature>
<feature type="region of interest" description="Disordered" evidence="1">
    <location>
        <begin position="297"/>
        <end position="316"/>
    </location>
</feature>
<organism evidence="3 4">
    <name type="scientific">Allomyces macrogynus (strain ATCC 38327)</name>
    <name type="common">Allomyces javanicus var. macrogynus</name>
    <dbReference type="NCBI Taxonomy" id="578462"/>
    <lineage>
        <taxon>Eukaryota</taxon>
        <taxon>Fungi</taxon>
        <taxon>Fungi incertae sedis</taxon>
        <taxon>Blastocladiomycota</taxon>
        <taxon>Blastocladiomycetes</taxon>
        <taxon>Blastocladiales</taxon>
        <taxon>Blastocladiaceae</taxon>
        <taxon>Allomyces</taxon>
    </lineage>
</organism>
<protein>
    <submittedName>
        <fullName evidence="3">Uncharacterized protein</fullName>
    </submittedName>
</protein>
<gene>
    <name evidence="3" type="ORF">AMAG_13718</name>
</gene>
<evidence type="ECO:0000256" key="2">
    <source>
        <dbReference type="SAM" id="Phobius"/>
    </source>
</evidence>
<dbReference type="VEuPathDB" id="FungiDB:AMAG_13718"/>
<keyword evidence="2" id="KW-0812">Transmembrane</keyword>
<name>A0A0L0T3S0_ALLM3</name>
<evidence type="ECO:0000313" key="4">
    <source>
        <dbReference type="Proteomes" id="UP000054350"/>
    </source>
</evidence>
<proteinExistence type="predicted"/>
<feature type="transmembrane region" description="Helical" evidence="2">
    <location>
        <begin position="135"/>
        <end position="158"/>
    </location>
</feature>
<feature type="transmembrane region" description="Helical" evidence="2">
    <location>
        <begin position="95"/>
        <end position="114"/>
    </location>
</feature>
<evidence type="ECO:0000256" key="1">
    <source>
        <dbReference type="SAM" id="MobiDB-lite"/>
    </source>
</evidence>
<sequence length="404" mass="43592">MPLASTPSPTPTTGLHWVVDFTTMGDALTLFTFILQCLAFLMLVWAVTLVLPSVRRNSSKFWKASLVGTILLVPVPLFEVAFTLSMWSAQSLWSFPPYVTLIGDVFVRAGYGLITVCRFWRLKLISPEHPARATMLFRAASALILIATLASLGSSFALRLTETTHRAYGVDIHSTTPDPVVLARRNDDRLVGFITFMTVHLANLVTDILFFKTILSSMSAARMASRDWIALTLPYAAPVAATAVYVATLIVSFVRPDTPYVIFFSIALNRLAPAIETVLFFRFSVAHTRRLLQAGGSCGNAARTAPGTTSGALGSKPTALSALSRAPVSTATGTWPSKSDLPTAPPAKRDQLVLDMRVSPPIQWPGSSTASPSPTTPGAAAPWSPAFAPAAEGEEREQGVRTRW</sequence>
<keyword evidence="2" id="KW-0472">Membrane</keyword>
<feature type="transmembrane region" description="Helical" evidence="2">
    <location>
        <begin position="30"/>
        <end position="54"/>
    </location>
</feature>
<feature type="transmembrane region" description="Helical" evidence="2">
    <location>
        <begin position="232"/>
        <end position="254"/>
    </location>
</feature>
<dbReference type="EMBL" id="GG745360">
    <property type="protein sequence ID" value="KNE69350.1"/>
    <property type="molecule type" value="Genomic_DNA"/>
</dbReference>
<reference evidence="4" key="2">
    <citation type="submission" date="2009-11" db="EMBL/GenBank/DDBJ databases">
        <title>The Genome Sequence of Allomyces macrogynus strain ATCC 38327.</title>
        <authorList>
            <consortium name="The Broad Institute Genome Sequencing Platform"/>
            <person name="Russ C."/>
            <person name="Cuomo C."/>
            <person name="Shea T."/>
            <person name="Young S.K."/>
            <person name="Zeng Q."/>
            <person name="Koehrsen M."/>
            <person name="Haas B."/>
            <person name="Borodovsky M."/>
            <person name="Guigo R."/>
            <person name="Alvarado L."/>
            <person name="Berlin A."/>
            <person name="Borenstein D."/>
            <person name="Chen Z."/>
            <person name="Engels R."/>
            <person name="Freedman E."/>
            <person name="Gellesch M."/>
            <person name="Goldberg J."/>
            <person name="Griggs A."/>
            <person name="Gujja S."/>
            <person name="Heiman D."/>
            <person name="Hepburn T."/>
            <person name="Howarth C."/>
            <person name="Jen D."/>
            <person name="Larson L."/>
            <person name="Lewis B."/>
            <person name="Mehta T."/>
            <person name="Park D."/>
            <person name="Pearson M."/>
            <person name="Roberts A."/>
            <person name="Saif S."/>
            <person name="Shenoy N."/>
            <person name="Sisk P."/>
            <person name="Stolte C."/>
            <person name="Sykes S."/>
            <person name="Walk T."/>
            <person name="White J."/>
            <person name="Yandava C."/>
            <person name="Burger G."/>
            <person name="Gray M.W."/>
            <person name="Holland P.W.H."/>
            <person name="King N."/>
            <person name="Lang F.B.F."/>
            <person name="Roger A.J."/>
            <person name="Ruiz-Trillo I."/>
            <person name="Lander E."/>
            <person name="Nusbaum C."/>
        </authorList>
    </citation>
    <scope>NUCLEOTIDE SEQUENCE [LARGE SCALE GENOMIC DNA]</scope>
    <source>
        <strain evidence="4">ATCC 38327</strain>
    </source>
</reference>